<protein>
    <recommendedName>
        <fullName evidence="4">DUF2798 domain-containing protein</fullName>
    </recommendedName>
</protein>
<gene>
    <name evidence="2" type="ORF">VIBC2010_00070</name>
</gene>
<dbReference type="EMBL" id="AEIU01000057">
    <property type="protein sequence ID" value="EFP97496.1"/>
    <property type="molecule type" value="Genomic_DNA"/>
</dbReference>
<dbReference type="AlphaFoldDB" id="E3BHG5"/>
<dbReference type="RefSeq" id="WP_009600432.1">
    <property type="nucleotide sequence ID" value="NZ_AEIU01000057.1"/>
</dbReference>
<evidence type="ECO:0000313" key="3">
    <source>
        <dbReference type="Proteomes" id="UP000002943"/>
    </source>
</evidence>
<evidence type="ECO:0000256" key="1">
    <source>
        <dbReference type="SAM" id="Phobius"/>
    </source>
</evidence>
<keyword evidence="1" id="KW-1133">Transmembrane helix</keyword>
<accession>E3BHG5</accession>
<keyword evidence="1" id="KW-0812">Transmembrane</keyword>
<sequence length="83" mass="9514">MNKRYFWISGVLSSLTMAFVMSGIMSGYQIGFGSHWFSAWFHGFTLSWPTAFILNVTVLPQIRKLANRLSQTTLKYDKESRTG</sequence>
<dbReference type="OrthoDB" id="8481133at2"/>
<keyword evidence="3" id="KW-1185">Reference proteome</keyword>
<feature type="transmembrane region" description="Helical" evidence="1">
    <location>
        <begin position="5"/>
        <end position="28"/>
    </location>
</feature>
<dbReference type="InterPro" id="IPR021529">
    <property type="entry name" value="DUF2798"/>
</dbReference>
<dbReference type="eggNOG" id="ENOG50338WN">
    <property type="taxonomic scope" value="Bacteria"/>
</dbReference>
<dbReference type="Proteomes" id="UP000002943">
    <property type="component" value="Unassembled WGS sequence"/>
</dbReference>
<name>E3BHG5_9VIBR</name>
<dbReference type="Pfam" id="PF11391">
    <property type="entry name" value="DUF2798"/>
    <property type="match status" value="1"/>
</dbReference>
<organism evidence="2 3">
    <name type="scientific">Vibrio caribbeanicus ATCC BAA-2122</name>
    <dbReference type="NCBI Taxonomy" id="796620"/>
    <lineage>
        <taxon>Bacteria</taxon>
        <taxon>Pseudomonadati</taxon>
        <taxon>Pseudomonadota</taxon>
        <taxon>Gammaproteobacteria</taxon>
        <taxon>Vibrionales</taxon>
        <taxon>Vibrionaceae</taxon>
        <taxon>Vibrio</taxon>
    </lineage>
</organism>
<keyword evidence="1" id="KW-0472">Membrane</keyword>
<evidence type="ECO:0000313" key="2">
    <source>
        <dbReference type="EMBL" id="EFP97496.1"/>
    </source>
</evidence>
<comment type="caution">
    <text evidence="2">The sequence shown here is derived from an EMBL/GenBank/DDBJ whole genome shotgun (WGS) entry which is preliminary data.</text>
</comment>
<feature type="transmembrane region" description="Helical" evidence="1">
    <location>
        <begin position="40"/>
        <end position="59"/>
    </location>
</feature>
<evidence type="ECO:0008006" key="4">
    <source>
        <dbReference type="Google" id="ProtNLM"/>
    </source>
</evidence>
<reference evidence="2 3" key="1">
    <citation type="journal article" date="2012" name="Int. J. Syst. Evol. Microbiol.">
        <title>Vibrio caribbeanicus sp. nov., isolated from the marine sponge Scleritoderma cyanea.</title>
        <authorList>
            <person name="Hoffmann M."/>
            <person name="Monday S.R."/>
            <person name="Allard M.W."/>
            <person name="Strain E.A."/>
            <person name="Whittaker P."/>
            <person name="Naum M."/>
            <person name="McCarthy P.J."/>
            <person name="Lopez J.V."/>
            <person name="Fischer M."/>
            <person name="Brown E.W."/>
        </authorList>
    </citation>
    <scope>NUCLEOTIDE SEQUENCE [LARGE SCALE GENOMIC DNA]</scope>
    <source>
        <strain evidence="2 3">ATCC BAA-2122</strain>
    </source>
</reference>
<proteinExistence type="predicted"/>